<dbReference type="InterPro" id="IPR012074">
    <property type="entry name" value="GAF_ANTAR"/>
</dbReference>
<dbReference type="InterPro" id="IPR005561">
    <property type="entry name" value="ANTAR"/>
</dbReference>
<dbReference type="GO" id="GO:0003723">
    <property type="term" value="F:RNA binding"/>
    <property type="evidence" value="ECO:0007669"/>
    <property type="project" value="InterPro"/>
</dbReference>
<dbReference type="RefSeq" id="WP_166753329.1">
    <property type="nucleotide sequence ID" value="NZ_BAABJU010000007.1"/>
</dbReference>
<feature type="domain" description="ANTAR" evidence="5">
    <location>
        <begin position="167"/>
        <end position="228"/>
    </location>
</feature>
<protein>
    <submittedName>
        <fullName evidence="6">ANTAR domain-containing protein</fullName>
    </submittedName>
    <submittedName>
        <fullName evidence="7">GAF domain-containing protein</fullName>
    </submittedName>
</protein>
<dbReference type="SMART" id="SM00065">
    <property type="entry name" value="GAF"/>
    <property type="match status" value="1"/>
</dbReference>
<dbReference type="EMBL" id="JAAMPA010000001">
    <property type="protein sequence ID" value="NIH65600.1"/>
    <property type="molecule type" value="Genomic_DNA"/>
</dbReference>
<comment type="caution">
    <text evidence="7">The sequence shown here is derived from an EMBL/GenBank/DDBJ whole genome shotgun (WGS) entry which is preliminary data.</text>
</comment>
<sequence length="239" mass="25687">MPESPSPTALALDRLGATSLRATSMESVLQTVADLSRSVLPGSPEASVTVVDTRRRFTVAASGDLARELDEVQYSQGVGPCLHAAASGELTEIADTRFEERWPEYARRAAAHGSLSVLSVPLLIDQDVSGALNLHAREPDAFSGQTRAAAQRLAAYAAVAVGLMSDYQEADTRARHLEVALESRAVIDQAKGILMERDRVTADQAFQRLTEVSSRTNVKVRDVAEHLVRTGVLGDPPRT</sequence>
<reference evidence="6" key="1">
    <citation type="journal article" date="2014" name="Int. J. Syst. Evol. Microbiol.">
        <title>Complete genome of a new Firmicutes species belonging to the dominant human colonic microbiota ('Ruminococcus bicirculans') reveals two chromosomes and a selective capacity to utilize plant glucans.</title>
        <authorList>
            <consortium name="NISC Comparative Sequencing Program"/>
            <person name="Wegmann U."/>
            <person name="Louis P."/>
            <person name="Goesmann A."/>
            <person name="Henrissat B."/>
            <person name="Duncan S.H."/>
            <person name="Flint H.J."/>
        </authorList>
    </citation>
    <scope>NUCLEOTIDE SEQUENCE</scope>
    <source>
        <strain evidence="6">CGMCC 4.5581</strain>
    </source>
</reference>
<evidence type="ECO:0000256" key="2">
    <source>
        <dbReference type="ARBA" id="ARBA00022777"/>
    </source>
</evidence>
<keyword evidence="4" id="KW-0804">Transcription</keyword>
<dbReference type="Gene3D" id="3.30.450.40">
    <property type="match status" value="1"/>
</dbReference>
<name>A0A846LT09_9ACTN</name>
<dbReference type="PROSITE" id="PS50921">
    <property type="entry name" value="ANTAR"/>
    <property type="match status" value="1"/>
</dbReference>
<evidence type="ECO:0000313" key="9">
    <source>
        <dbReference type="Proteomes" id="UP000648663"/>
    </source>
</evidence>
<dbReference type="InterPro" id="IPR011006">
    <property type="entry name" value="CheY-like_superfamily"/>
</dbReference>
<dbReference type="SUPFAM" id="SSF55781">
    <property type="entry name" value="GAF domain-like"/>
    <property type="match status" value="1"/>
</dbReference>
<reference evidence="6" key="4">
    <citation type="submission" date="2024-05" db="EMBL/GenBank/DDBJ databases">
        <authorList>
            <person name="Sun Q."/>
            <person name="Zhou Y."/>
        </authorList>
    </citation>
    <scope>NUCLEOTIDE SEQUENCE</scope>
    <source>
        <strain evidence="6">CGMCC 4.5581</strain>
    </source>
</reference>
<dbReference type="Gene3D" id="1.10.10.10">
    <property type="entry name" value="Winged helix-like DNA-binding domain superfamily/Winged helix DNA-binding domain"/>
    <property type="match status" value="1"/>
</dbReference>
<dbReference type="InterPro" id="IPR003018">
    <property type="entry name" value="GAF"/>
</dbReference>
<dbReference type="SMART" id="SM01012">
    <property type="entry name" value="ANTAR"/>
    <property type="match status" value="1"/>
</dbReference>
<dbReference type="AlphaFoldDB" id="A0A846LT09"/>
<evidence type="ECO:0000313" key="8">
    <source>
        <dbReference type="Proteomes" id="UP000552836"/>
    </source>
</evidence>
<keyword evidence="3" id="KW-0805">Transcription regulation</keyword>
<organism evidence="7 8">
    <name type="scientific">Modestobacter marinus</name>
    <dbReference type="NCBI Taxonomy" id="477641"/>
    <lineage>
        <taxon>Bacteria</taxon>
        <taxon>Bacillati</taxon>
        <taxon>Actinomycetota</taxon>
        <taxon>Actinomycetes</taxon>
        <taxon>Geodermatophilales</taxon>
        <taxon>Geodermatophilaceae</taxon>
        <taxon>Modestobacter</taxon>
    </lineage>
</organism>
<keyword evidence="9" id="KW-1185">Reference proteome</keyword>
<reference evidence="9" key="2">
    <citation type="journal article" date="2019" name="Int. J. Syst. Evol. Microbiol.">
        <title>The Global Catalogue of Microorganisms (GCM) 10K type strain sequencing project: providing services to taxonomists for standard genome sequencing and annotation.</title>
        <authorList>
            <consortium name="The Broad Institute Genomics Platform"/>
            <consortium name="The Broad Institute Genome Sequencing Center for Infectious Disease"/>
            <person name="Wu L."/>
            <person name="Ma J."/>
        </authorList>
    </citation>
    <scope>NUCLEOTIDE SEQUENCE [LARGE SCALE GENOMIC DNA]</scope>
    <source>
        <strain evidence="9">CGMCC 4.5581</strain>
    </source>
</reference>
<dbReference type="Proteomes" id="UP000552836">
    <property type="component" value="Unassembled WGS sequence"/>
</dbReference>
<accession>A0A846LT09</accession>
<dbReference type="EMBL" id="BMMI01000004">
    <property type="protein sequence ID" value="GGL65695.1"/>
    <property type="molecule type" value="Genomic_DNA"/>
</dbReference>
<evidence type="ECO:0000256" key="3">
    <source>
        <dbReference type="ARBA" id="ARBA00023015"/>
    </source>
</evidence>
<proteinExistence type="predicted"/>
<dbReference type="SUPFAM" id="SSF52172">
    <property type="entry name" value="CheY-like"/>
    <property type="match status" value="1"/>
</dbReference>
<evidence type="ECO:0000256" key="4">
    <source>
        <dbReference type="ARBA" id="ARBA00023163"/>
    </source>
</evidence>
<dbReference type="PIRSF" id="PIRSF036625">
    <property type="entry name" value="GAF_ANTAR"/>
    <property type="match status" value="1"/>
</dbReference>
<keyword evidence="1" id="KW-0808">Transferase</keyword>
<dbReference type="Pfam" id="PF03861">
    <property type="entry name" value="ANTAR"/>
    <property type="match status" value="1"/>
</dbReference>
<evidence type="ECO:0000256" key="1">
    <source>
        <dbReference type="ARBA" id="ARBA00022679"/>
    </source>
</evidence>
<dbReference type="InterPro" id="IPR029016">
    <property type="entry name" value="GAF-like_dom_sf"/>
</dbReference>
<dbReference type="Pfam" id="PF13185">
    <property type="entry name" value="GAF_2"/>
    <property type="match status" value="1"/>
</dbReference>
<reference evidence="7 8" key="3">
    <citation type="submission" date="2020-02" db="EMBL/GenBank/DDBJ databases">
        <title>Sequencing the genomes of 1000 actinobacteria strains.</title>
        <authorList>
            <person name="Klenk H.-P."/>
        </authorList>
    </citation>
    <scope>NUCLEOTIDE SEQUENCE [LARGE SCALE GENOMIC DNA]</scope>
    <source>
        <strain evidence="7 8">DSM 45201</strain>
    </source>
</reference>
<dbReference type="InterPro" id="IPR036388">
    <property type="entry name" value="WH-like_DNA-bd_sf"/>
</dbReference>
<dbReference type="GO" id="GO:0016301">
    <property type="term" value="F:kinase activity"/>
    <property type="evidence" value="ECO:0007669"/>
    <property type="project" value="UniProtKB-KW"/>
</dbReference>
<evidence type="ECO:0000313" key="7">
    <source>
        <dbReference type="EMBL" id="NIH65600.1"/>
    </source>
</evidence>
<keyword evidence="2" id="KW-0418">Kinase</keyword>
<evidence type="ECO:0000313" key="6">
    <source>
        <dbReference type="EMBL" id="GGL65695.1"/>
    </source>
</evidence>
<gene>
    <name evidence="7" type="ORF">FB380_000046</name>
    <name evidence="6" type="ORF">GCM10011589_22370</name>
</gene>
<dbReference type="Proteomes" id="UP000648663">
    <property type="component" value="Unassembled WGS sequence"/>
</dbReference>
<evidence type="ECO:0000259" key="5">
    <source>
        <dbReference type="PROSITE" id="PS50921"/>
    </source>
</evidence>